<keyword evidence="4" id="KW-0067">ATP-binding</keyword>
<evidence type="ECO:0000256" key="4">
    <source>
        <dbReference type="ARBA" id="ARBA00022840"/>
    </source>
</evidence>
<protein>
    <submittedName>
        <fullName evidence="7">Hypoxia up-regulated protein 1</fullName>
    </submittedName>
</protein>
<dbReference type="InterPro" id="IPR018181">
    <property type="entry name" value="Heat_shock_70_CS"/>
</dbReference>
<dbReference type="PANTHER" id="PTHR45639:SF3">
    <property type="entry name" value="HYPOXIA UP-REGULATED PROTEIN 1"/>
    <property type="match status" value="1"/>
</dbReference>
<dbReference type="SUPFAM" id="SSF53067">
    <property type="entry name" value="Actin-like ATPase domain"/>
    <property type="match status" value="2"/>
</dbReference>
<gene>
    <name evidence="7" type="ORF">M9Y10_021076</name>
</gene>
<dbReference type="Proteomes" id="UP001470230">
    <property type="component" value="Unassembled WGS sequence"/>
</dbReference>
<evidence type="ECO:0000256" key="5">
    <source>
        <dbReference type="ARBA" id="ARBA00023186"/>
    </source>
</evidence>
<evidence type="ECO:0000256" key="2">
    <source>
        <dbReference type="ARBA" id="ARBA00022729"/>
    </source>
</evidence>
<keyword evidence="3" id="KW-0547">Nucleotide-binding</keyword>
<keyword evidence="8" id="KW-1185">Reference proteome</keyword>
<dbReference type="InterPro" id="IPR013126">
    <property type="entry name" value="Hsp_70_fam"/>
</dbReference>
<dbReference type="Pfam" id="PF00012">
    <property type="entry name" value="HSP70"/>
    <property type="match status" value="1"/>
</dbReference>
<keyword evidence="6" id="KW-0175">Coiled coil</keyword>
<comment type="subcellular location">
    <subcellularLocation>
        <location evidence="1">Endoplasmic reticulum lumen</location>
    </subcellularLocation>
</comment>
<accession>A0ABR2HCY4</accession>
<feature type="coiled-coil region" evidence="6">
    <location>
        <begin position="611"/>
        <end position="638"/>
    </location>
</feature>
<evidence type="ECO:0000256" key="3">
    <source>
        <dbReference type="ARBA" id="ARBA00022741"/>
    </source>
</evidence>
<evidence type="ECO:0000256" key="6">
    <source>
        <dbReference type="SAM" id="Coils"/>
    </source>
</evidence>
<comment type="caution">
    <text evidence="7">The sequence shown here is derived from an EMBL/GenBank/DDBJ whole genome shotgun (WGS) entry which is preliminary data.</text>
</comment>
<proteinExistence type="predicted"/>
<dbReference type="Gene3D" id="3.30.420.40">
    <property type="match status" value="3"/>
</dbReference>
<evidence type="ECO:0000313" key="7">
    <source>
        <dbReference type="EMBL" id="KAK8844904.1"/>
    </source>
</evidence>
<keyword evidence="2" id="KW-0732">Signal</keyword>
<name>A0ABR2HCY4_9EUKA</name>
<dbReference type="PANTHER" id="PTHR45639">
    <property type="entry name" value="HSC70CB, ISOFORM G-RELATED"/>
    <property type="match status" value="1"/>
</dbReference>
<dbReference type="Gene3D" id="3.30.30.30">
    <property type="match status" value="1"/>
</dbReference>
<dbReference type="InterPro" id="IPR043129">
    <property type="entry name" value="ATPase_NBD"/>
</dbReference>
<dbReference type="PROSITE" id="PS01036">
    <property type="entry name" value="HSP70_3"/>
    <property type="match status" value="1"/>
</dbReference>
<dbReference type="Gene3D" id="3.90.640.10">
    <property type="entry name" value="Actin, Chain A, domain 4"/>
    <property type="match status" value="1"/>
</dbReference>
<organism evidence="7 8">
    <name type="scientific">Tritrichomonas musculus</name>
    <dbReference type="NCBI Taxonomy" id="1915356"/>
    <lineage>
        <taxon>Eukaryota</taxon>
        <taxon>Metamonada</taxon>
        <taxon>Parabasalia</taxon>
        <taxon>Tritrichomonadida</taxon>
        <taxon>Tritrichomonadidae</taxon>
        <taxon>Tritrichomonas</taxon>
    </lineage>
</organism>
<dbReference type="EMBL" id="JAPFFF010000031">
    <property type="protein sequence ID" value="KAK8844904.1"/>
    <property type="molecule type" value="Genomic_DNA"/>
</dbReference>
<keyword evidence="5" id="KW-0143">Chaperone</keyword>
<sequence>MFLLNILINIASSTIIGIDLGSDTIKVAVGSRTKPVHLVKNLYSNQCTPNIFAYRDVNNWAFGEGAIDLCRVYPESCVRQIPLDNKYYFQGKSIKGYQMMALALTQIVENVKTTENIYDEVKVVIAIPPSMTNREKSYLYCAITIAGINCVQFVTTTYAPIELYVNERKYESNYYNTATFVDIGHQGVRISGFEYTESKIVQKFGEYNDNAGGKTIDENLIKLIINKYKFYLSNEEQTKLLTEVRKAREQLTLYSRISFDFHNTKITLTRKDIEDSCYEIKESLKTMINSLKTNYSSLLLSGSIQLLGGCSRIPCLQEYLRQLLPNIRQLRTMDCNSAVCMGSCYLITAEIPSQIQLHDSLVTSEIILKADGKVYKIFKCSNTESFNPIIRFNNVDPNKLFRIVDNDQDFTTFSIVLPDNQYHSNIYSNIVDIAFSLNYFLMPVPDQQFLIQNNQQIPLKIDYKKIGWEIDSNELESSKVLIKSMASEINQRLNIDRPIQEIEEYERLIQDQLKKYGLLDWRVSAFAGICRFIDSKSFDVKNDPEKIKLLLNDFKLLIKLILNIDVDTSNSSDDIIKKAKKIKAIDELRSLIEACKTLHAKYDDIEQWLKINILTASIEEIEEQIKILQERGNQAQAFYYGNL</sequence>
<evidence type="ECO:0000313" key="8">
    <source>
        <dbReference type="Proteomes" id="UP001470230"/>
    </source>
</evidence>
<reference evidence="7 8" key="1">
    <citation type="submission" date="2024-04" db="EMBL/GenBank/DDBJ databases">
        <title>Tritrichomonas musculus Genome.</title>
        <authorList>
            <person name="Alves-Ferreira E."/>
            <person name="Grigg M."/>
            <person name="Lorenzi H."/>
            <person name="Galac M."/>
        </authorList>
    </citation>
    <scope>NUCLEOTIDE SEQUENCE [LARGE SCALE GENOMIC DNA]</scope>
    <source>
        <strain evidence="7 8">EAF2021</strain>
    </source>
</reference>
<evidence type="ECO:0000256" key="1">
    <source>
        <dbReference type="ARBA" id="ARBA00004319"/>
    </source>
</evidence>